<evidence type="ECO:0000313" key="5">
    <source>
        <dbReference type="Proteomes" id="UP000054350"/>
    </source>
</evidence>
<dbReference type="GO" id="GO:1990904">
    <property type="term" value="C:ribonucleoprotein complex"/>
    <property type="evidence" value="ECO:0007669"/>
    <property type="project" value="UniProtKB-KW"/>
</dbReference>
<dbReference type="GO" id="GO:0003735">
    <property type="term" value="F:structural constituent of ribosome"/>
    <property type="evidence" value="ECO:0007669"/>
    <property type="project" value="InterPro"/>
</dbReference>
<name>A0A0L0TAG8_ALLM3</name>
<sequence length="87" mass="9708">MFQLMSSLTSTVRGIVAQPAKSLLSFNPLASQARFAHSKYKLKTHKGAAKRWLAVGDSREFKRMKVNKAHLNMGMSSSRFRSPEPNG</sequence>
<keyword evidence="5" id="KW-1185">Reference proteome</keyword>
<dbReference type="InterPro" id="IPR037229">
    <property type="entry name" value="Ribosomal_bL35_sf"/>
</dbReference>
<evidence type="ECO:0000313" key="4">
    <source>
        <dbReference type="EMBL" id="KNE71711.1"/>
    </source>
</evidence>
<evidence type="ECO:0000256" key="1">
    <source>
        <dbReference type="ARBA" id="ARBA00006598"/>
    </source>
</evidence>
<protein>
    <submittedName>
        <fullName evidence="4">Ribosomal protein L35</fullName>
    </submittedName>
</protein>
<dbReference type="Pfam" id="PF01632">
    <property type="entry name" value="Ribosomal_L35p"/>
    <property type="match status" value="1"/>
</dbReference>
<dbReference type="OrthoDB" id="162638at2759"/>
<dbReference type="VEuPathDB" id="FungiDB:AMAG_16263"/>
<dbReference type="Gene3D" id="4.10.410.60">
    <property type="match status" value="1"/>
</dbReference>
<organism evidence="4 5">
    <name type="scientific">Allomyces macrogynus (strain ATCC 38327)</name>
    <name type="common">Allomyces javanicus var. macrogynus</name>
    <dbReference type="NCBI Taxonomy" id="578462"/>
    <lineage>
        <taxon>Eukaryota</taxon>
        <taxon>Fungi</taxon>
        <taxon>Fungi incertae sedis</taxon>
        <taxon>Blastocladiomycota</taxon>
        <taxon>Blastocladiomycetes</taxon>
        <taxon>Blastocladiales</taxon>
        <taxon>Blastocladiaceae</taxon>
        <taxon>Allomyces</taxon>
    </lineage>
</organism>
<dbReference type="GO" id="GO:0006412">
    <property type="term" value="P:translation"/>
    <property type="evidence" value="ECO:0007669"/>
    <property type="project" value="InterPro"/>
</dbReference>
<keyword evidence="3" id="KW-0687">Ribonucleoprotein</keyword>
<gene>
    <name evidence="4" type="ORF">AMAG_16263</name>
</gene>
<comment type="similarity">
    <text evidence="1">Belongs to the bacterial ribosomal protein bL35 family.</text>
</comment>
<reference evidence="4 5" key="1">
    <citation type="submission" date="2009-11" db="EMBL/GenBank/DDBJ databases">
        <title>Annotation of Allomyces macrogynus ATCC 38327.</title>
        <authorList>
            <consortium name="The Broad Institute Genome Sequencing Platform"/>
            <person name="Russ C."/>
            <person name="Cuomo C."/>
            <person name="Burger G."/>
            <person name="Gray M.W."/>
            <person name="Holland P.W.H."/>
            <person name="King N."/>
            <person name="Lang F.B.F."/>
            <person name="Roger A.J."/>
            <person name="Ruiz-Trillo I."/>
            <person name="Young S.K."/>
            <person name="Zeng Q."/>
            <person name="Gargeya S."/>
            <person name="Fitzgerald M."/>
            <person name="Haas B."/>
            <person name="Abouelleil A."/>
            <person name="Alvarado L."/>
            <person name="Arachchi H.M."/>
            <person name="Berlin A."/>
            <person name="Chapman S.B."/>
            <person name="Gearin G."/>
            <person name="Goldberg J."/>
            <person name="Griggs A."/>
            <person name="Gujja S."/>
            <person name="Hansen M."/>
            <person name="Heiman D."/>
            <person name="Howarth C."/>
            <person name="Larimer J."/>
            <person name="Lui A."/>
            <person name="MacDonald P.J.P."/>
            <person name="McCowen C."/>
            <person name="Montmayeur A."/>
            <person name="Murphy C."/>
            <person name="Neiman D."/>
            <person name="Pearson M."/>
            <person name="Priest M."/>
            <person name="Roberts A."/>
            <person name="Saif S."/>
            <person name="Shea T."/>
            <person name="Sisk P."/>
            <person name="Stolte C."/>
            <person name="Sykes S."/>
            <person name="Wortman J."/>
            <person name="Nusbaum C."/>
            <person name="Birren B."/>
        </authorList>
    </citation>
    <scope>NUCLEOTIDE SEQUENCE [LARGE SCALE GENOMIC DNA]</scope>
    <source>
        <strain evidence="4 5">ATCC 38327</strain>
    </source>
</reference>
<accession>A0A0L0TAG8</accession>
<dbReference type="EMBL" id="GG745373">
    <property type="protein sequence ID" value="KNE71711.1"/>
    <property type="molecule type" value="Genomic_DNA"/>
</dbReference>
<dbReference type="AlphaFoldDB" id="A0A0L0TAG8"/>
<dbReference type="Proteomes" id="UP000054350">
    <property type="component" value="Unassembled WGS sequence"/>
</dbReference>
<reference evidence="5" key="2">
    <citation type="submission" date="2009-11" db="EMBL/GenBank/DDBJ databases">
        <title>The Genome Sequence of Allomyces macrogynus strain ATCC 38327.</title>
        <authorList>
            <consortium name="The Broad Institute Genome Sequencing Platform"/>
            <person name="Russ C."/>
            <person name="Cuomo C."/>
            <person name="Shea T."/>
            <person name="Young S.K."/>
            <person name="Zeng Q."/>
            <person name="Koehrsen M."/>
            <person name="Haas B."/>
            <person name="Borodovsky M."/>
            <person name="Guigo R."/>
            <person name="Alvarado L."/>
            <person name="Berlin A."/>
            <person name="Borenstein D."/>
            <person name="Chen Z."/>
            <person name="Engels R."/>
            <person name="Freedman E."/>
            <person name="Gellesch M."/>
            <person name="Goldberg J."/>
            <person name="Griggs A."/>
            <person name="Gujja S."/>
            <person name="Heiman D."/>
            <person name="Hepburn T."/>
            <person name="Howarth C."/>
            <person name="Jen D."/>
            <person name="Larson L."/>
            <person name="Lewis B."/>
            <person name="Mehta T."/>
            <person name="Park D."/>
            <person name="Pearson M."/>
            <person name="Roberts A."/>
            <person name="Saif S."/>
            <person name="Shenoy N."/>
            <person name="Sisk P."/>
            <person name="Stolte C."/>
            <person name="Sykes S."/>
            <person name="Walk T."/>
            <person name="White J."/>
            <person name="Yandava C."/>
            <person name="Burger G."/>
            <person name="Gray M.W."/>
            <person name="Holland P.W.H."/>
            <person name="King N."/>
            <person name="Lang F.B.F."/>
            <person name="Roger A.J."/>
            <person name="Ruiz-Trillo I."/>
            <person name="Lander E."/>
            <person name="Nusbaum C."/>
        </authorList>
    </citation>
    <scope>NUCLEOTIDE SEQUENCE [LARGE SCALE GENOMIC DNA]</scope>
    <source>
        <strain evidence="5">ATCC 38327</strain>
    </source>
</reference>
<keyword evidence="2 4" id="KW-0689">Ribosomal protein</keyword>
<dbReference type="GO" id="GO:0005840">
    <property type="term" value="C:ribosome"/>
    <property type="evidence" value="ECO:0007669"/>
    <property type="project" value="UniProtKB-KW"/>
</dbReference>
<dbReference type="SUPFAM" id="SSF143034">
    <property type="entry name" value="L35p-like"/>
    <property type="match status" value="1"/>
</dbReference>
<proteinExistence type="inferred from homology"/>
<evidence type="ECO:0000256" key="2">
    <source>
        <dbReference type="ARBA" id="ARBA00022980"/>
    </source>
</evidence>
<evidence type="ECO:0000256" key="3">
    <source>
        <dbReference type="ARBA" id="ARBA00023274"/>
    </source>
</evidence>
<dbReference type="InterPro" id="IPR021137">
    <property type="entry name" value="Ribosomal_bL35-like"/>
</dbReference>